<comment type="caution">
    <text evidence="2">The sequence shown here is derived from an EMBL/GenBank/DDBJ whole genome shotgun (WGS) entry which is preliminary data.</text>
</comment>
<reference evidence="2" key="1">
    <citation type="journal article" date="2019" name="bioRxiv">
        <title>The Genome of the Zebra Mussel, Dreissena polymorpha: A Resource for Invasive Species Research.</title>
        <authorList>
            <person name="McCartney M.A."/>
            <person name="Auch B."/>
            <person name="Kono T."/>
            <person name="Mallez S."/>
            <person name="Zhang Y."/>
            <person name="Obille A."/>
            <person name="Becker A."/>
            <person name="Abrahante J.E."/>
            <person name="Garbe J."/>
            <person name="Badalamenti J.P."/>
            <person name="Herman A."/>
            <person name="Mangelson H."/>
            <person name="Liachko I."/>
            <person name="Sullivan S."/>
            <person name="Sone E.D."/>
            <person name="Koren S."/>
            <person name="Silverstein K.A.T."/>
            <person name="Beckman K.B."/>
            <person name="Gohl D.M."/>
        </authorList>
    </citation>
    <scope>NUCLEOTIDE SEQUENCE</scope>
    <source>
        <strain evidence="2">Duluth1</strain>
        <tissue evidence="2">Whole animal</tissue>
    </source>
</reference>
<feature type="coiled-coil region" evidence="1">
    <location>
        <begin position="27"/>
        <end position="67"/>
    </location>
</feature>
<evidence type="ECO:0000313" key="2">
    <source>
        <dbReference type="EMBL" id="KAH3773744.1"/>
    </source>
</evidence>
<evidence type="ECO:0000313" key="3">
    <source>
        <dbReference type="Proteomes" id="UP000828390"/>
    </source>
</evidence>
<organism evidence="2 3">
    <name type="scientific">Dreissena polymorpha</name>
    <name type="common">Zebra mussel</name>
    <name type="synonym">Mytilus polymorpha</name>
    <dbReference type="NCBI Taxonomy" id="45954"/>
    <lineage>
        <taxon>Eukaryota</taxon>
        <taxon>Metazoa</taxon>
        <taxon>Spiralia</taxon>
        <taxon>Lophotrochozoa</taxon>
        <taxon>Mollusca</taxon>
        <taxon>Bivalvia</taxon>
        <taxon>Autobranchia</taxon>
        <taxon>Heteroconchia</taxon>
        <taxon>Euheterodonta</taxon>
        <taxon>Imparidentia</taxon>
        <taxon>Neoheterodontei</taxon>
        <taxon>Myida</taxon>
        <taxon>Dreissenoidea</taxon>
        <taxon>Dreissenidae</taxon>
        <taxon>Dreissena</taxon>
    </lineage>
</organism>
<keyword evidence="3" id="KW-1185">Reference proteome</keyword>
<keyword evidence="1" id="KW-0175">Coiled coil</keyword>
<accession>A0A9D4E7K1</accession>
<evidence type="ECO:0000256" key="1">
    <source>
        <dbReference type="SAM" id="Coils"/>
    </source>
</evidence>
<name>A0A9D4E7K1_DREPO</name>
<dbReference type="Proteomes" id="UP000828390">
    <property type="component" value="Unassembled WGS sequence"/>
</dbReference>
<proteinExistence type="predicted"/>
<dbReference type="EMBL" id="JAIWYP010000009">
    <property type="protein sequence ID" value="KAH3773744.1"/>
    <property type="molecule type" value="Genomic_DNA"/>
</dbReference>
<protein>
    <submittedName>
        <fullName evidence="2">Uncharacterized protein</fullName>
    </submittedName>
</protein>
<dbReference type="AlphaFoldDB" id="A0A9D4E7K1"/>
<gene>
    <name evidence="2" type="ORF">DPMN_175112</name>
</gene>
<sequence length="136" mass="15796">MVSSSRFVDKTVEQLEEKLLGIVIRRIEILENDVFEQKREIELKKESESISKQIEDLKSQNAALENKQPCDTLNHEEFASNTEQAQLRNVAAHVKHLRDYILCFHERGCGSSFHRKIQNDIETITNRGIHLPEVLQ</sequence>
<reference evidence="2" key="2">
    <citation type="submission" date="2020-11" db="EMBL/GenBank/DDBJ databases">
        <authorList>
            <person name="McCartney M.A."/>
            <person name="Auch B."/>
            <person name="Kono T."/>
            <person name="Mallez S."/>
            <person name="Becker A."/>
            <person name="Gohl D.M."/>
            <person name="Silverstein K.A.T."/>
            <person name="Koren S."/>
            <person name="Bechman K.B."/>
            <person name="Herman A."/>
            <person name="Abrahante J.E."/>
            <person name="Garbe J."/>
        </authorList>
    </citation>
    <scope>NUCLEOTIDE SEQUENCE</scope>
    <source>
        <strain evidence="2">Duluth1</strain>
        <tissue evidence="2">Whole animal</tissue>
    </source>
</reference>